<protein>
    <submittedName>
        <fullName evidence="4">Alpha-1,6-mannosyltransferase Och1</fullName>
        <ecNumber evidence="4">2.4.1.232</ecNumber>
    </submittedName>
</protein>
<dbReference type="Gene3D" id="3.90.550.20">
    <property type="match status" value="1"/>
</dbReference>
<proteinExistence type="inferred from homology"/>
<comment type="similarity">
    <text evidence="1">Belongs to the glycosyltransferase 32 family.</text>
</comment>
<reference evidence="4 5" key="1">
    <citation type="submission" date="2024-02" db="EMBL/GenBank/DDBJ databases">
        <title>Discinaceae phylogenomics.</title>
        <authorList>
            <person name="Dirks A.C."/>
            <person name="James T.Y."/>
        </authorList>
    </citation>
    <scope>NUCLEOTIDE SEQUENCE [LARGE SCALE GENOMIC DNA]</scope>
    <source>
        <strain evidence="4 5">ACD0624</strain>
    </source>
</reference>
<dbReference type="Pfam" id="PF04488">
    <property type="entry name" value="Gly_transf_sug"/>
    <property type="match status" value="1"/>
</dbReference>
<keyword evidence="4" id="KW-0808">Transferase</keyword>
<dbReference type="GO" id="GO:0033164">
    <property type="term" value="F:initiation-specific glycolipid 1,6-alpha-mannosyltransferase activity"/>
    <property type="evidence" value="ECO:0007669"/>
    <property type="project" value="UniProtKB-EC"/>
</dbReference>
<accession>A0ABR3GN96</accession>
<feature type="signal peptide" evidence="3">
    <location>
        <begin position="1"/>
        <end position="24"/>
    </location>
</feature>
<evidence type="ECO:0000256" key="1">
    <source>
        <dbReference type="ARBA" id="ARBA00009003"/>
    </source>
</evidence>
<dbReference type="PANTHER" id="PTHR31834:SF1">
    <property type="entry name" value="INITIATION-SPECIFIC ALPHA-1,6-MANNOSYLTRANSFERASE"/>
    <property type="match status" value="1"/>
</dbReference>
<name>A0ABR3GN96_9PEZI</name>
<evidence type="ECO:0000313" key="4">
    <source>
        <dbReference type="EMBL" id="KAL0637399.1"/>
    </source>
</evidence>
<evidence type="ECO:0000256" key="2">
    <source>
        <dbReference type="SAM" id="MobiDB-lite"/>
    </source>
</evidence>
<dbReference type="SUPFAM" id="SSF53448">
    <property type="entry name" value="Nucleotide-diphospho-sugar transferases"/>
    <property type="match status" value="1"/>
</dbReference>
<keyword evidence="5" id="KW-1185">Reference proteome</keyword>
<dbReference type="EMBL" id="JBBBZM010000035">
    <property type="protein sequence ID" value="KAL0637399.1"/>
    <property type="molecule type" value="Genomic_DNA"/>
</dbReference>
<dbReference type="InterPro" id="IPR007577">
    <property type="entry name" value="GlycoTrfase_DXD_sugar-bd_CS"/>
</dbReference>
<comment type="caution">
    <text evidence="4">The sequence shown here is derived from an EMBL/GenBank/DDBJ whole genome shotgun (WGS) entry which is preliminary data.</text>
</comment>
<gene>
    <name evidence="4" type="primary">och1</name>
    <name evidence="4" type="ORF">Q9L58_003602</name>
</gene>
<dbReference type="InterPro" id="IPR029044">
    <property type="entry name" value="Nucleotide-diphossugar_trans"/>
</dbReference>
<dbReference type="Proteomes" id="UP001447188">
    <property type="component" value="Unassembled WGS sequence"/>
</dbReference>
<organism evidence="4 5">
    <name type="scientific">Discina gigas</name>
    <dbReference type="NCBI Taxonomy" id="1032678"/>
    <lineage>
        <taxon>Eukaryota</taxon>
        <taxon>Fungi</taxon>
        <taxon>Dikarya</taxon>
        <taxon>Ascomycota</taxon>
        <taxon>Pezizomycotina</taxon>
        <taxon>Pezizomycetes</taxon>
        <taxon>Pezizales</taxon>
        <taxon>Discinaceae</taxon>
        <taxon>Discina</taxon>
    </lineage>
</organism>
<feature type="region of interest" description="Disordered" evidence="2">
    <location>
        <begin position="30"/>
        <end position="69"/>
    </location>
</feature>
<feature type="chain" id="PRO_5047483141" evidence="3">
    <location>
        <begin position="25"/>
        <end position="379"/>
    </location>
</feature>
<dbReference type="InterPro" id="IPR039367">
    <property type="entry name" value="Och1-like"/>
</dbReference>
<keyword evidence="4" id="KW-0328">Glycosyltransferase</keyword>
<dbReference type="PANTHER" id="PTHR31834">
    <property type="entry name" value="INITIATION-SPECIFIC ALPHA-1,6-MANNOSYLTRANSFERASE"/>
    <property type="match status" value="1"/>
</dbReference>
<dbReference type="EC" id="2.4.1.232" evidence="4"/>
<keyword evidence="3" id="KW-0732">Signal</keyword>
<evidence type="ECO:0000256" key="3">
    <source>
        <dbReference type="SAM" id="SignalP"/>
    </source>
</evidence>
<sequence length="379" mass="42822">MSSKRALVLAALLLFFIFFLYPRSQTPLPFEPEPSPGVDHADGDNPLTNQPDSTPKLDASPPPLISTGSETSIKQQQTSILNLKNLPLKDQLAYQFPYRVSSKFPAYIWQTWKYTPANAKFKEEFRVTEASWTEKHPNFVHEVITDRVAVHLIRHLYSSVPDVLEAYNTLPLPILKADFFRYLILLARGGVYADIDTLALQPVTDWISDHFQLNSVGLVIGIEADPDRPDWAAWYSRRIQFCQWTIQSKPGHPVLREIVANITIETLKRKKTGKLTVDHEGVVEWTGPAVWTDAIFKYFNDDTYFDMTDSKGNISWANFTGMSEPKKVGDVVVLPITSFSPGIGHSGAGEVDDPMAFVKHEFEGSWKPESERIKNPGEE</sequence>
<evidence type="ECO:0000313" key="5">
    <source>
        <dbReference type="Proteomes" id="UP001447188"/>
    </source>
</evidence>